<dbReference type="RefSeq" id="WP_097554032.1">
    <property type="nucleotide sequence ID" value="NZ_PCMW01000039.1"/>
</dbReference>
<name>A0A2H3KRM2_9FLAO</name>
<dbReference type="OrthoDB" id="1132132at2"/>
<proteinExistence type="predicted"/>
<reference evidence="1 2" key="1">
    <citation type="submission" date="2017-09" db="EMBL/GenBank/DDBJ databases">
        <title>Whole genomes of Flavobacteriaceae.</title>
        <authorList>
            <person name="Stine C."/>
            <person name="Li C."/>
            <person name="Tadesse D."/>
        </authorList>
    </citation>
    <scope>NUCLEOTIDE SEQUENCE [LARGE SCALE GENOMIC DNA]</scope>
    <source>
        <strain evidence="1 2">ATCC 35036</strain>
    </source>
</reference>
<protein>
    <submittedName>
        <fullName evidence="1">Uncharacterized protein</fullName>
    </submittedName>
</protein>
<accession>A0A2H3KRM2</accession>
<evidence type="ECO:0000313" key="2">
    <source>
        <dbReference type="Proteomes" id="UP000220828"/>
    </source>
</evidence>
<comment type="caution">
    <text evidence="1">The sequence shown here is derived from an EMBL/GenBank/DDBJ whole genome shotgun (WGS) entry which is preliminary data.</text>
</comment>
<organism evidence="1 2">
    <name type="scientific">Flavobacterium branchiophilum</name>
    <dbReference type="NCBI Taxonomy" id="55197"/>
    <lineage>
        <taxon>Bacteria</taxon>
        <taxon>Pseudomonadati</taxon>
        <taxon>Bacteroidota</taxon>
        <taxon>Flavobacteriia</taxon>
        <taxon>Flavobacteriales</taxon>
        <taxon>Flavobacteriaceae</taxon>
        <taxon>Flavobacterium</taxon>
    </lineage>
</organism>
<evidence type="ECO:0000313" key="1">
    <source>
        <dbReference type="EMBL" id="PDS24664.1"/>
    </source>
</evidence>
<dbReference type="AlphaFoldDB" id="A0A2H3KRM2"/>
<dbReference type="EMBL" id="PCMW01000039">
    <property type="protein sequence ID" value="PDS24664.1"/>
    <property type="molecule type" value="Genomic_DNA"/>
</dbReference>
<gene>
    <name evidence="1" type="ORF">B0A77_07295</name>
</gene>
<dbReference type="Proteomes" id="UP000220828">
    <property type="component" value="Unassembled WGS sequence"/>
</dbReference>
<sequence length="168" mass="20083">METTYTVISIQDGYVWEFKYDLNGEIMHFKKLNGSLKQKQADWLIGSDIIEQIMDEITGELELKKTGERKGKFAINENIMKEVWIPNLKKNFKIEVNAPTPTFDLFWKTYPENKNSVKKVAKERWEKLTEANKIKLMKNLPEYIKEKRKANHFFPYAEVFIRQGWWDK</sequence>